<protein>
    <submittedName>
        <fullName evidence="1">Uncharacterized protein</fullName>
    </submittedName>
</protein>
<organism evidence="1 2">
    <name type="scientific">Clostridium botulinum B2 450</name>
    <dbReference type="NCBI Taxonomy" id="1379739"/>
    <lineage>
        <taxon>Bacteria</taxon>
        <taxon>Bacillati</taxon>
        <taxon>Bacillota</taxon>
        <taxon>Clostridia</taxon>
        <taxon>Eubacteriales</taxon>
        <taxon>Clostridiaceae</taxon>
        <taxon>Clostridium</taxon>
    </lineage>
</organism>
<evidence type="ECO:0000313" key="2">
    <source>
        <dbReference type="Proteomes" id="UP000032250"/>
    </source>
</evidence>
<accession>A0A0D1AMD1</accession>
<dbReference type="PATRIC" id="fig|1379739.3.peg.2821"/>
<proteinExistence type="predicted"/>
<name>A0A0D1AMD1_CLOBO</name>
<dbReference type="EMBL" id="JXSU01000007">
    <property type="protein sequence ID" value="KIS24299.1"/>
    <property type="molecule type" value="Genomic_DNA"/>
</dbReference>
<sequence length="38" mass="4314">MGSMFIAWSPSFFNKILIQNIGSLKSNNKKGGWIIRTK</sequence>
<dbReference type="HOGENOM" id="CLU_3326400_0_0_9"/>
<reference evidence="1 2" key="1">
    <citation type="submission" date="2014-06" db="EMBL/GenBank/DDBJ databases">
        <title>Genome characterization of distinct group I Clostridium botulinum lineages.</title>
        <authorList>
            <person name="Giordani F."/>
            <person name="Anselmo A."/>
            <person name="Fillo S."/>
            <person name="Palozzi A.M."/>
            <person name="Fortunato A."/>
            <person name="Gentile B."/>
            <person name="Ciammaruconi A."/>
            <person name="Anniballi F."/>
            <person name="De Medici D."/>
            <person name="Lista F."/>
        </authorList>
    </citation>
    <scope>NUCLEOTIDE SEQUENCE [LARGE SCALE GENOMIC DNA]</scope>
    <source>
        <strain evidence="1 2">B2 450</strain>
    </source>
</reference>
<dbReference type="AlphaFoldDB" id="A0A0D1AMD1"/>
<gene>
    <name evidence="1" type="ORF">N495_12195</name>
</gene>
<evidence type="ECO:0000313" key="1">
    <source>
        <dbReference type="EMBL" id="KIS24299.1"/>
    </source>
</evidence>
<dbReference type="Proteomes" id="UP000032250">
    <property type="component" value="Unassembled WGS sequence"/>
</dbReference>
<comment type="caution">
    <text evidence="1">The sequence shown here is derived from an EMBL/GenBank/DDBJ whole genome shotgun (WGS) entry which is preliminary data.</text>
</comment>